<comment type="caution">
    <text evidence="1">The sequence shown here is derived from an EMBL/GenBank/DDBJ whole genome shotgun (WGS) entry which is preliminary data.</text>
</comment>
<evidence type="ECO:0000313" key="2">
    <source>
        <dbReference type="Proteomes" id="UP000306628"/>
    </source>
</evidence>
<name>A0A5S4GRI7_9ACTN</name>
<organism evidence="1 2">
    <name type="scientific">Nonomuraea zeae</name>
    <dbReference type="NCBI Taxonomy" id="1642303"/>
    <lineage>
        <taxon>Bacteria</taxon>
        <taxon>Bacillati</taxon>
        <taxon>Actinomycetota</taxon>
        <taxon>Actinomycetes</taxon>
        <taxon>Streptosporangiales</taxon>
        <taxon>Streptosporangiaceae</taxon>
        <taxon>Nonomuraea</taxon>
    </lineage>
</organism>
<reference evidence="1 2" key="1">
    <citation type="submission" date="2019-05" db="EMBL/GenBank/DDBJ databases">
        <title>Draft genome sequence of Nonomuraea zeae DSM 100528.</title>
        <authorList>
            <person name="Saricaoglu S."/>
            <person name="Isik K."/>
        </authorList>
    </citation>
    <scope>NUCLEOTIDE SEQUENCE [LARGE SCALE GENOMIC DNA]</scope>
    <source>
        <strain evidence="1 2">DSM 100528</strain>
    </source>
</reference>
<keyword evidence="2" id="KW-1185">Reference proteome</keyword>
<proteinExistence type="predicted"/>
<dbReference type="RefSeq" id="WP_138689991.1">
    <property type="nucleotide sequence ID" value="NZ_JBHSAZ010000081.1"/>
</dbReference>
<gene>
    <name evidence="1" type="ORF">ETD85_13330</name>
</gene>
<sequence length="78" mass="9029">MLWERVQERWSDPFVVEALSAVRSMEDWAEATRRIGYHFGTDEVRRRVDRRPAYILDDGTSGKRHIASMTGPATGHQL</sequence>
<dbReference type="Proteomes" id="UP000306628">
    <property type="component" value="Unassembled WGS sequence"/>
</dbReference>
<protein>
    <submittedName>
        <fullName evidence="1">Uncharacterized protein</fullName>
    </submittedName>
</protein>
<accession>A0A5S4GRI7</accession>
<dbReference type="AlphaFoldDB" id="A0A5S4GRI7"/>
<dbReference type="EMBL" id="VCKX01000032">
    <property type="protein sequence ID" value="TMR35575.1"/>
    <property type="molecule type" value="Genomic_DNA"/>
</dbReference>
<evidence type="ECO:0000313" key="1">
    <source>
        <dbReference type="EMBL" id="TMR35575.1"/>
    </source>
</evidence>